<evidence type="ECO:0000256" key="9">
    <source>
        <dbReference type="ARBA" id="ARBA00047365"/>
    </source>
</evidence>
<feature type="domain" description="Radical SAM core" evidence="11">
    <location>
        <begin position="16"/>
        <end position="276"/>
    </location>
</feature>
<evidence type="ECO:0000256" key="6">
    <source>
        <dbReference type="ARBA" id="ARBA00023002"/>
    </source>
</evidence>
<dbReference type="InterPro" id="IPR007197">
    <property type="entry name" value="rSAM"/>
</dbReference>
<dbReference type="RefSeq" id="WP_041953463.1">
    <property type="nucleotide sequence ID" value="NZ_CAJPUJ010000044.1"/>
</dbReference>
<dbReference type="GO" id="GO:0046872">
    <property type="term" value="F:metal ion binding"/>
    <property type="evidence" value="ECO:0007669"/>
    <property type="project" value="UniProtKB-KW"/>
</dbReference>
<keyword evidence="5" id="KW-0479">Metal-binding</keyword>
<proteinExistence type="inferred from homology"/>
<sequence length="281" mass="32167">MSNKGIINKIIDMSMVDGPGNRTSIFLQGCNFNCFYCHNPETIRHCINCMECIPSCPTKSLKNVNGKIVWNDKTCINCDECIRVCKHLSSPKIYNWTVEETVERIKKNIPFIRGITVSGGECTLQHTFLTSLFTEVRKLGLTCFVDTNGGIPLKRLPDFVEVSDAFMLDIKAFDNEEHLFITKSKVDVVLENADYLASINKLFEIRTVTIAGMDNRTTIDNITKMLSKYIKKGHKIRYKIIKYRKYGVRDEYSMFSAPTDDEMEELKQIAIRNGFEDVIIV</sequence>
<dbReference type="InterPro" id="IPR040074">
    <property type="entry name" value="BssD/PflA/YjjW"/>
</dbReference>
<keyword evidence="4" id="KW-0949">S-adenosyl-L-methionine</keyword>
<comment type="cofactor">
    <cofactor evidence="1">
        <name>[4Fe-4S] cluster</name>
        <dbReference type="ChEBI" id="CHEBI:49883"/>
    </cofactor>
</comment>
<dbReference type="Gene3D" id="3.20.20.70">
    <property type="entry name" value="Aldolase class I"/>
    <property type="match status" value="1"/>
</dbReference>
<dbReference type="InterPro" id="IPR012839">
    <property type="entry name" value="Organic_radical_activase"/>
</dbReference>
<keyword evidence="13" id="KW-1185">Reference proteome</keyword>
<keyword evidence="3" id="KW-0004">4Fe-4S</keyword>
<evidence type="ECO:0000259" key="11">
    <source>
        <dbReference type="PROSITE" id="PS51918"/>
    </source>
</evidence>
<evidence type="ECO:0000256" key="5">
    <source>
        <dbReference type="ARBA" id="ARBA00022723"/>
    </source>
</evidence>
<dbReference type="PANTHER" id="PTHR30352">
    <property type="entry name" value="PYRUVATE FORMATE-LYASE-ACTIVATING ENZYME"/>
    <property type="match status" value="1"/>
</dbReference>
<dbReference type="GO" id="GO:0051539">
    <property type="term" value="F:4 iron, 4 sulfur cluster binding"/>
    <property type="evidence" value="ECO:0007669"/>
    <property type="project" value="UniProtKB-KW"/>
</dbReference>
<evidence type="ECO:0000256" key="7">
    <source>
        <dbReference type="ARBA" id="ARBA00023004"/>
    </source>
</evidence>
<evidence type="ECO:0000256" key="1">
    <source>
        <dbReference type="ARBA" id="ARBA00001966"/>
    </source>
</evidence>
<comment type="catalytic activity">
    <reaction evidence="9">
        <text>glycyl-[protein] + reduced [flavodoxin] + S-adenosyl-L-methionine = glycin-2-yl radical-[protein] + semiquinone [flavodoxin] + 5'-deoxyadenosine + L-methionine + H(+)</text>
        <dbReference type="Rhea" id="RHEA:61976"/>
        <dbReference type="Rhea" id="RHEA-COMP:10622"/>
        <dbReference type="Rhea" id="RHEA-COMP:14480"/>
        <dbReference type="Rhea" id="RHEA-COMP:15993"/>
        <dbReference type="Rhea" id="RHEA-COMP:15994"/>
        <dbReference type="ChEBI" id="CHEBI:15378"/>
        <dbReference type="ChEBI" id="CHEBI:17319"/>
        <dbReference type="ChEBI" id="CHEBI:29947"/>
        <dbReference type="ChEBI" id="CHEBI:32722"/>
        <dbReference type="ChEBI" id="CHEBI:57618"/>
        <dbReference type="ChEBI" id="CHEBI:57844"/>
        <dbReference type="ChEBI" id="CHEBI:59789"/>
        <dbReference type="ChEBI" id="CHEBI:140311"/>
    </reaction>
</comment>
<dbReference type="CDD" id="cd01335">
    <property type="entry name" value="Radical_SAM"/>
    <property type="match status" value="1"/>
</dbReference>
<gene>
    <name evidence="12" type="ORF">NW74_01230</name>
</gene>
<evidence type="ECO:0000313" key="12">
    <source>
        <dbReference type="EMBL" id="AIZ36081.1"/>
    </source>
</evidence>
<evidence type="ECO:0000256" key="2">
    <source>
        <dbReference type="ARBA" id="ARBA00009777"/>
    </source>
</evidence>
<accession>A0A0B4S094</accession>
<evidence type="ECO:0000313" key="13">
    <source>
        <dbReference type="Proteomes" id="UP000031386"/>
    </source>
</evidence>
<dbReference type="Proteomes" id="UP000031386">
    <property type="component" value="Chromosome"/>
</dbReference>
<organism evidence="12 13">
    <name type="scientific">Parvimonas micra</name>
    <dbReference type="NCBI Taxonomy" id="33033"/>
    <lineage>
        <taxon>Bacteria</taxon>
        <taxon>Bacillati</taxon>
        <taxon>Bacillota</taxon>
        <taxon>Tissierellia</taxon>
        <taxon>Tissierellales</taxon>
        <taxon>Peptoniphilaceae</taxon>
        <taxon>Parvimonas</taxon>
    </lineage>
</organism>
<dbReference type="SUPFAM" id="SSF54862">
    <property type="entry name" value="4Fe-4S ferredoxins"/>
    <property type="match status" value="1"/>
</dbReference>
<keyword evidence="8" id="KW-0411">Iron-sulfur</keyword>
<evidence type="ECO:0000256" key="4">
    <source>
        <dbReference type="ARBA" id="ARBA00022691"/>
    </source>
</evidence>
<dbReference type="OrthoDB" id="9782387at2"/>
<dbReference type="STRING" id="33033.NW74_01230"/>
<feature type="domain" description="4Fe-4S ferredoxin-type" evidence="10">
    <location>
        <begin position="34"/>
        <end position="66"/>
    </location>
</feature>
<dbReference type="EMBL" id="CP009761">
    <property type="protein sequence ID" value="AIZ36081.1"/>
    <property type="molecule type" value="Genomic_DNA"/>
</dbReference>
<dbReference type="InterPro" id="IPR034457">
    <property type="entry name" value="Organic_radical-activating"/>
</dbReference>
<dbReference type="PIRSF" id="PIRSF000371">
    <property type="entry name" value="PFL_act_enz"/>
    <property type="match status" value="1"/>
</dbReference>
<reference evidence="12 13" key="1">
    <citation type="submission" date="2014-10" db="EMBL/GenBank/DDBJ databases">
        <title>Complete genome sequence of Parvimonas micra KCOM 1535 (= ChDC B708).</title>
        <authorList>
            <person name="Kook J.-K."/>
            <person name="Park S.-N."/>
            <person name="Lim Y.K."/>
            <person name="Roh H."/>
        </authorList>
    </citation>
    <scope>NUCLEOTIDE SEQUENCE [LARGE SCALE GENOMIC DNA]</scope>
    <source>
        <strain evidence="13">KCOM 1535 / ChDC B708</strain>
    </source>
</reference>
<dbReference type="NCBIfam" id="TIGR04041">
    <property type="entry name" value="activase_YjjW"/>
    <property type="match status" value="1"/>
</dbReference>
<dbReference type="InterPro" id="IPR017900">
    <property type="entry name" value="4Fe4S_Fe_S_CS"/>
</dbReference>
<dbReference type="InterPro" id="IPR058240">
    <property type="entry name" value="rSAM_sf"/>
</dbReference>
<dbReference type="InterPro" id="IPR001989">
    <property type="entry name" value="Radical_activat_CS"/>
</dbReference>
<dbReference type="Pfam" id="PF04055">
    <property type="entry name" value="Radical_SAM"/>
    <property type="match status" value="1"/>
</dbReference>
<dbReference type="InterPro" id="IPR023912">
    <property type="entry name" value="YjjW_bact"/>
</dbReference>
<dbReference type="SFLD" id="SFLDF00392">
    <property type="entry name" value="YjjI_activase"/>
    <property type="match status" value="1"/>
</dbReference>
<dbReference type="KEGG" id="pmic:NW74_01230"/>
<keyword evidence="7" id="KW-0408">Iron</keyword>
<evidence type="ECO:0000256" key="8">
    <source>
        <dbReference type="ARBA" id="ARBA00023014"/>
    </source>
</evidence>
<protein>
    <submittedName>
        <fullName evidence="12">(4Fe-4S)-binding protein</fullName>
    </submittedName>
</protein>
<evidence type="ECO:0000256" key="3">
    <source>
        <dbReference type="ARBA" id="ARBA00022485"/>
    </source>
</evidence>
<dbReference type="PANTHER" id="PTHR30352:SF13">
    <property type="entry name" value="GLYCYL-RADICAL ENZYME ACTIVATING ENZYME YJJW-RELATED"/>
    <property type="match status" value="1"/>
</dbReference>
<dbReference type="Gene3D" id="3.30.70.20">
    <property type="match status" value="1"/>
</dbReference>
<dbReference type="InterPro" id="IPR013785">
    <property type="entry name" value="Aldolase_TIM"/>
</dbReference>
<dbReference type="SFLD" id="SFLDG01066">
    <property type="entry name" value="organic_radical-activating_enz"/>
    <property type="match status" value="1"/>
</dbReference>
<dbReference type="AlphaFoldDB" id="A0A0B4S094"/>
<dbReference type="PROSITE" id="PS51379">
    <property type="entry name" value="4FE4S_FER_2"/>
    <property type="match status" value="1"/>
</dbReference>
<dbReference type="SFLD" id="SFLDS00029">
    <property type="entry name" value="Radical_SAM"/>
    <property type="match status" value="1"/>
</dbReference>
<dbReference type="SUPFAM" id="SSF102114">
    <property type="entry name" value="Radical SAM enzymes"/>
    <property type="match status" value="1"/>
</dbReference>
<dbReference type="GO" id="GO:0016491">
    <property type="term" value="F:oxidoreductase activity"/>
    <property type="evidence" value="ECO:0007669"/>
    <property type="project" value="UniProtKB-KW"/>
</dbReference>
<dbReference type="SFLD" id="SFLDG01118">
    <property type="entry name" value="activating_enzymes__group_2"/>
    <property type="match status" value="1"/>
</dbReference>
<dbReference type="InterPro" id="IPR017896">
    <property type="entry name" value="4Fe4S_Fe-S-bd"/>
</dbReference>
<comment type="similarity">
    <text evidence="2">Belongs to the organic radical-activating enzymes family.</text>
</comment>
<name>A0A0B4S094_9FIRM</name>
<dbReference type="PROSITE" id="PS51918">
    <property type="entry name" value="RADICAL_SAM"/>
    <property type="match status" value="1"/>
</dbReference>
<dbReference type="PROSITE" id="PS00198">
    <property type="entry name" value="4FE4S_FER_1"/>
    <property type="match status" value="1"/>
</dbReference>
<dbReference type="PROSITE" id="PS01087">
    <property type="entry name" value="RADICAL_ACTIVATING"/>
    <property type="match status" value="1"/>
</dbReference>
<keyword evidence="6" id="KW-0560">Oxidoreductase</keyword>
<evidence type="ECO:0000259" key="10">
    <source>
        <dbReference type="PROSITE" id="PS51379"/>
    </source>
</evidence>